<keyword evidence="13 16" id="KW-0472">Membrane</keyword>
<evidence type="ECO:0000256" key="6">
    <source>
        <dbReference type="ARBA" id="ARBA00022660"/>
    </source>
</evidence>
<keyword evidence="7 16" id="KW-0812">Transmembrane</keyword>
<evidence type="ECO:0000256" key="14">
    <source>
        <dbReference type="ARBA" id="ARBA00031019"/>
    </source>
</evidence>
<keyword evidence="8" id="KW-1278">Translocase</keyword>
<dbReference type="AlphaFoldDB" id="A0A9E9BTP5"/>
<dbReference type="PANTHER" id="PTHR11435">
    <property type="entry name" value="NADH UBIQUINONE OXIDOREDUCTASE SUBUNIT ND6"/>
    <property type="match status" value="1"/>
</dbReference>
<feature type="transmembrane region" description="Helical" evidence="16">
    <location>
        <begin position="23"/>
        <end position="43"/>
    </location>
</feature>
<dbReference type="InterPro" id="IPR050269">
    <property type="entry name" value="ComplexI_Subunit6"/>
</dbReference>
<evidence type="ECO:0000256" key="12">
    <source>
        <dbReference type="ARBA" id="ARBA00023128"/>
    </source>
</evidence>
<evidence type="ECO:0000256" key="5">
    <source>
        <dbReference type="ARBA" id="ARBA00022448"/>
    </source>
</evidence>
<evidence type="ECO:0000256" key="15">
    <source>
        <dbReference type="ARBA" id="ARBA00049551"/>
    </source>
</evidence>
<evidence type="ECO:0000256" key="1">
    <source>
        <dbReference type="ARBA" id="ARBA00004225"/>
    </source>
</evidence>
<protein>
    <recommendedName>
        <fullName evidence="4">NADH-ubiquinone oxidoreductase chain 6</fullName>
        <ecNumber evidence="3">7.1.1.2</ecNumber>
    </recommendedName>
    <alternativeName>
        <fullName evidence="14">NADH dehydrogenase subunit 6</fullName>
    </alternativeName>
</protein>
<proteinExistence type="inferred from homology"/>
<comment type="subcellular location">
    <subcellularLocation>
        <location evidence="1">Mitochondrion membrane</location>
        <topology evidence="1">Multi-pass membrane protein</topology>
    </subcellularLocation>
</comment>
<evidence type="ECO:0000256" key="8">
    <source>
        <dbReference type="ARBA" id="ARBA00022967"/>
    </source>
</evidence>
<dbReference type="GO" id="GO:0008137">
    <property type="term" value="F:NADH dehydrogenase (ubiquinone) activity"/>
    <property type="evidence" value="ECO:0007669"/>
    <property type="project" value="UniProtKB-EC"/>
</dbReference>
<evidence type="ECO:0000256" key="7">
    <source>
        <dbReference type="ARBA" id="ARBA00022692"/>
    </source>
</evidence>
<evidence type="ECO:0000256" key="4">
    <source>
        <dbReference type="ARBA" id="ARBA00021095"/>
    </source>
</evidence>
<evidence type="ECO:0000256" key="10">
    <source>
        <dbReference type="ARBA" id="ARBA00022989"/>
    </source>
</evidence>
<feature type="transmembrane region" description="Helical" evidence="16">
    <location>
        <begin position="49"/>
        <end position="73"/>
    </location>
</feature>
<comment type="similarity">
    <text evidence="2">Belongs to the complex I subunit 6 family.</text>
</comment>
<accession>A0A9E9BTP5</accession>
<evidence type="ECO:0000313" key="17">
    <source>
        <dbReference type="EMBL" id="WAJ48518.1"/>
    </source>
</evidence>
<dbReference type="EC" id="7.1.1.2" evidence="3"/>
<keyword evidence="11" id="KW-0520">NAD</keyword>
<feature type="transmembrane region" description="Helical" evidence="16">
    <location>
        <begin position="85"/>
        <end position="105"/>
    </location>
</feature>
<keyword evidence="6" id="KW-0679">Respiratory chain</keyword>
<keyword evidence="9" id="KW-0249">Electron transport</keyword>
<reference evidence="17" key="1">
    <citation type="submission" date="2021-12" db="EMBL/GenBank/DDBJ databases">
        <authorList>
            <person name="Niu G."/>
            <person name="Wei M."/>
        </authorList>
    </citation>
    <scope>NUCLEOTIDE SEQUENCE</scope>
</reference>
<organism evidence="17">
    <name type="scientific">Pleroneura sp. 1 GYN-2021b</name>
    <dbReference type="NCBI Taxonomy" id="2899767"/>
    <lineage>
        <taxon>Eukaryota</taxon>
        <taxon>Metazoa</taxon>
        <taxon>Ecdysozoa</taxon>
        <taxon>Arthropoda</taxon>
        <taxon>Hexapoda</taxon>
        <taxon>Insecta</taxon>
        <taxon>Pterygota</taxon>
        <taxon>Neoptera</taxon>
        <taxon>Endopterygota</taxon>
        <taxon>Hymenoptera</taxon>
        <taxon>Xyeloidea</taxon>
        <taxon>Xyelidae</taxon>
        <taxon>Pleroneura</taxon>
    </lineage>
</organism>
<evidence type="ECO:0000256" key="16">
    <source>
        <dbReference type="SAM" id="Phobius"/>
    </source>
</evidence>
<geneLocation type="mitochondrion" evidence="17"/>
<keyword evidence="10 16" id="KW-1133">Transmembrane helix</keyword>
<evidence type="ECO:0000256" key="13">
    <source>
        <dbReference type="ARBA" id="ARBA00023136"/>
    </source>
</evidence>
<feature type="transmembrane region" description="Helical" evidence="16">
    <location>
        <begin position="145"/>
        <end position="165"/>
    </location>
</feature>
<dbReference type="GO" id="GO:0031966">
    <property type="term" value="C:mitochondrial membrane"/>
    <property type="evidence" value="ECO:0007669"/>
    <property type="project" value="UniProtKB-SubCell"/>
</dbReference>
<dbReference type="PANTHER" id="PTHR11435:SF1">
    <property type="entry name" value="NADH-UBIQUINONE OXIDOREDUCTASE CHAIN 6"/>
    <property type="match status" value="1"/>
</dbReference>
<keyword evidence="5" id="KW-0813">Transport</keyword>
<evidence type="ECO:0000256" key="2">
    <source>
        <dbReference type="ARBA" id="ARBA00005698"/>
    </source>
</evidence>
<name>A0A9E9BTP5_9HYME</name>
<sequence>MTQIIISSFSMLMGLMFMKMKHPLSMGFIMLIQTILICTMTGMMTQTFWFSYIFFLVMLGGMLVIYIYISALASNEIFLMSMKNIIIMSIIFMVLILLMLFYNNYYLTIFTSMNKEVMKMTNPEMIYNLESSFMLNKIYNQPTNYITLMMVIYLFITLIAVVKITNLSKMPLRQKF</sequence>
<dbReference type="EMBL" id="OL794666">
    <property type="protein sequence ID" value="WAJ48518.1"/>
    <property type="molecule type" value="Genomic_DNA"/>
</dbReference>
<keyword evidence="12 17" id="KW-0496">Mitochondrion</keyword>
<evidence type="ECO:0000256" key="3">
    <source>
        <dbReference type="ARBA" id="ARBA00012944"/>
    </source>
</evidence>
<evidence type="ECO:0000256" key="11">
    <source>
        <dbReference type="ARBA" id="ARBA00023027"/>
    </source>
</evidence>
<gene>
    <name evidence="17" type="primary">ND6</name>
</gene>
<comment type="catalytic activity">
    <reaction evidence="15">
        <text>a ubiquinone + NADH + 5 H(+)(in) = a ubiquinol + NAD(+) + 4 H(+)(out)</text>
        <dbReference type="Rhea" id="RHEA:29091"/>
        <dbReference type="Rhea" id="RHEA-COMP:9565"/>
        <dbReference type="Rhea" id="RHEA-COMP:9566"/>
        <dbReference type="ChEBI" id="CHEBI:15378"/>
        <dbReference type="ChEBI" id="CHEBI:16389"/>
        <dbReference type="ChEBI" id="CHEBI:17976"/>
        <dbReference type="ChEBI" id="CHEBI:57540"/>
        <dbReference type="ChEBI" id="CHEBI:57945"/>
        <dbReference type="EC" id="7.1.1.2"/>
    </reaction>
</comment>
<evidence type="ECO:0000256" key="9">
    <source>
        <dbReference type="ARBA" id="ARBA00022982"/>
    </source>
</evidence>